<keyword evidence="4" id="KW-0862">Zinc</keyword>
<feature type="compositionally biased region" description="Basic and acidic residues" evidence="7">
    <location>
        <begin position="71"/>
        <end position="82"/>
    </location>
</feature>
<feature type="domain" description="C2H2-type" evidence="9">
    <location>
        <begin position="793"/>
        <end position="820"/>
    </location>
</feature>
<evidence type="ECO:0000256" key="4">
    <source>
        <dbReference type="ARBA" id="ARBA00022833"/>
    </source>
</evidence>
<feature type="domain" description="C2H2-type" evidence="9">
    <location>
        <begin position="509"/>
        <end position="537"/>
    </location>
</feature>
<dbReference type="Pfam" id="PF12874">
    <property type="entry name" value="zf-met"/>
    <property type="match status" value="1"/>
</dbReference>
<feature type="domain" description="C2H2-type" evidence="9">
    <location>
        <begin position="236"/>
        <end position="264"/>
    </location>
</feature>
<feature type="domain" description="C2H2-type" evidence="9">
    <location>
        <begin position="426"/>
        <end position="454"/>
    </location>
</feature>
<dbReference type="EnsemblMetazoa" id="AFAF006631-RA">
    <property type="protein sequence ID" value="AFAF006631-PA"/>
    <property type="gene ID" value="AFAF006631"/>
</dbReference>
<keyword evidence="11" id="KW-1185">Reference proteome</keyword>
<feature type="chain" id="PRO_5045391835" description="C2H2-type domain-containing protein" evidence="8">
    <location>
        <begin position="19"/>
        <end position="884"/>
    </location>
</feature>
<accession>A0A182QB34</accession>
<dbReference type="SMART" id="SM00355">
    <property type="entry name" value="ZnF_C2H2"/>
    <property type="match status" value="19"/>
</dbReference>
<evidence type="ECO:0000256" key="2">
    <source>
        <dbReference type="ARBA" id="ARBA00022737"/>
    </source>
</evidence>
<evidence type="ECO:0000313" key="10">
    <source>
        <dbReference type="EnsemblMetazoa" id="AFAF006631-PA"/>
    </source>
</evidence>
<dbReference type="InterPro" id="IPR050826">
    <property type="entry name" value="Krueppel_C2H2_ZnFinger"/>
</dbReference>
<keyword evidence="3 6" id="KW-0863">Zinc-finger</keyword>
<dbReference type="AlphaFoldDB" id="A0A182QB34"/>
<name>A0A182QB34_9DIPT</name>
<dbReference type="VEuPathDB" id="VectorBase:AFAF006631"/>
<dbReference type="GO" id="GO:0010468">
    <property type="term" value="P:regulation of gene expression"/>
    <property type="evidence" value="ECO:0007669"/>
    <property type="project" value="UniProtKB-ARBA"/>
</dbReference>
<dbReference type="GO" id="GO:0048729">
    <property type="term" value="P:tissue morphogenesis"/>
    <property type="evidence" value="ECO:0007669"/>
    <property type="project" value="UniProtKB-ARBA"/>
</dbReference>
<evidence type="ECO:0000256" key="1">
    <source>
        <dbReference type="ARBA" id="ARBA00022723"/>
    </source>
</evidence>
<dbReference type="Gene3D" id="3.30.160.60">
    <property type="entry name" value="Classic Zinc Finger"/>
    <property type="match status" value="13"/>
</dbReference>
<sequence>MFVFIVVLFSKFFAKKLSISITFDTMLLRHIIPLNNDVEEIYIVKQEEDEPDSSFNPLDPELSPRSLSADFEQKDVEIKVEPESNAVPSKEKEDANKEVVPPLDDDRSSWQYDPDVEAVKIESQAENDASREEQSAQKSPVIDDVPYTVDQYRIQWPKPIGCSGSDSDSSDEYKLAELKKLFHEAQQRTKRQKVGRPRKNVKDLHSSSKGSSWCSQEDQVDETSTGPDELDKEDTTQCYICQKGFMVRTELTEHLQNEHTKDIPFNCTVCVSETITNLNRLNLHHMQHDPTLKRRCLYCPARFACGQAVSRHMRNLHRLQYSIDADKNRRFVCRYCAQKFTKKYDLEKHEKKHLLERSCDGDYLKRELMCYICNDFMAESREDLNQHVNIHSDWIPYRCGKCDDKLINSTRVLREHLRQHAEGLAIKCVYCEQRFVSLADCQRHEERAHVNEKQLDELQEAKIQSEIHDTKVIVVDGQKRFRCDSCDRSYSLLSTLRRHQSIHAVDKTFECKYCGKVFNKSSSLAMHEKRNHDADSPFSCDVCDKRFKETSRLIDHRRTHSGEKPFICEVCGKCFRIRQVLKEHKLSCLGAEANHPCFCVLCSQTFENLSSALQHAQNSHDADIPDRKCRFCDLIFREAEALIEHEFRHTLPGIISCNVCNRIFKHHKNLMRHVKMHADKPVAHMCEKCGKTFTQKGSLTIHRRIHTGERPFTCELCHKGFVDKKEMRRHYTSHFNPQSKLYIPEAQSVAMPPEAGPTGKKYKTYNCKICSRQFTSSSNLAKHVTTHTGEKKYVCEFCNKRFSQGGQLTVHRRIHTGDRPFACDMCGDRFLDGSSFKRHKTHQLCRRMSSTTTSLARATEYTVTEQSIPIVPLLTDTVPKLEGM</sequence>
<evidence type="ECO:0000256" key="6">
    <source>
        <dbReference type="PROSITE-ProRule" id="PRU00042"/>
    </source>
</evidence>
<feature type="signal peptide" evidence="8">
    <location>
        <begin position="1"/>
        <end position="18"/>
    </location>
</feature>
<feature type="domain" description="C2H2-type" evidence="9">
    <location>
        <begin position="331"/>
        <end position="358"/>
    </location>
</feature>
<feature type="domain" description="C2H2-type" evidence="9">
    <location>
        <begin position="595"/>
        <end position="625"/>
    </location>
</feature>
<dbReference type="STRING" id="69004.A0A182QB34"/>
<feature type="domain" description="C2H2-type" evidence="9">
    <location>
        <begin position="712"/>
        <end position="739"/>
    </location>
</feature>
<feature type="compositionally biased region" description="Basic residues" evidence="7">
    <location>
        <begin position="188"/>
        <end position="199"/>
    </location>
</feature>
<organism evidence="10 11">
    <name type="scientific">Anopheles farauti</name>
    <dbReference type="NCBI Taxonomy" id="69004"/>
    <lineage>
        <taxon>Eukaryota</taxon>
        <taxon>Metazoa</taxon>
        <taxon>Ecdysozoa</taxon>
        <taxon>Arthropoda</taxon>
        <taxon>Hexapoda</taxon>
        <taxon>Insecta</taxon>
        <taxon>Pterygota</taxon>
        <taxon>Neoptera</taxon>
        <taxon>Endopterygota</taxon>
        <taxon>Diptera</taxon>
        <taxon>Nematocera</taxon>
        <taxon>Culicoidea</taxon>
        <taxon>Culicidae</taxon>
        <taxon>Anophelinae</taxon>
        <taxon>Anopheles</taxon>
    </lineage>
</organism>
<feature type="domain" description="C2H2-type" evidence="9">
    <location>
        <begin position="566"/>
        <end position="593"/>
    </location>
</feature>
<feature type="domain" description="C2H2-type" evidence="9">
    <location>
        <begin position="684"/>
        <end position="711"/>
    </location>
</feature>
<feature type="domain" description="C2H2-type" evidence="9">
    <location>
        <begin position="538"/>
        <end position="565"/>
    </location>
</feature>
<keyword evidence="2" id="KW-0677">Repeat</keyword>
<protein>
    <recommendedName>
        <fullName evidence="9">C2H2-type domain-containing protein</fullName>
    </recommendedName>
</protein>
<proteinExistence type="predicted"/>
<evidence type="ECO:0000256" key="7">
    <source>
        <dbReference type="SAM" id="MobiDB-lite"/>
    </source>
</evidence>
<dbReference type="PROSITE" id="PS50157">
    <property type="entry name" value="ZINC_FINGER_C2H2_2"/>
    <property type="match status" value="13"/>
</dbReference>
<dbReference type="EMBL" id="AXCN02002216">
    <property type="status" value="NOT_ANNOTATED_CDS"/>
    <property type="molecule type" value="Genomic_DNA"/>
</dbReference>
<feature type="compositionally biased region" description="Polar residues" evidence="7">
    <location>
        <begin position="207"/>
        <end position="226"/>
    </location>
</feature>
<keyword evidence="8" id="KW-0732">Signal</keyword>
<dbReference type="Proteomes" id="UP000075886">
    <property type="component" value="Unassembled WGS sequence"/>
</dbReference>
<dbReference type="PROSITE" id="PS00028">
    <property type="entry name" value="ZINC_FINGER_C2H2_1"/>
    <property type="match status" value="12"/>
</dbReference>
<evidence type="ECO:0000256" key="5">
    <source>
        <dbReference type="ARBA" id="ARBA00023242"/>
    </source>
</evidence>
<dbReference type="GO" id="GO:0008270">
    <property type="term" value="F:zinc ion binding"/>
    <property type="evidence" value="ECO:0007669"/>
    <property type="project" value="UniProtKB-KW"/>
</dbReference>
<dbReference type="InterPro" id="IPR013087">
    <property type="entry name" value="Znf_C2H2_type"/>
</dbReference>
<evidence type="ECO:0000256" key="3">
    <source>
        <dbReference type="ARBA" id="ARBA00022771"/>
    </source>
</evidence>
<feature type="domain" description="C2H2-type" evidence="9">
    <location>
        <begin position="765"/>
        <end position="792"/>
    </location>
</feature>
<feature type="region of interest" description="Disordered" evidence="7">
    <location>
        <begin position="186"/>
        <end position="231"/>
    </location>
</feature>
<keyword evidence="1" id="KW-0479">Metal-binding</keyword>
<dbReference type="Pfam" id="PF00096">
    <property type="entry name" value="zf-C2H2"/>
    <property type="match status" value="7"/>
</dbReference>
<dbReference type="InterPro" id="IPR036236">
    <property type="entry name" value="Znf_C2H2_sf"/>
</dbReference>
<evidence type="ECO:0000256" key="8">
    <source>
        <dbReference type="SAM" id="SignalP"/>
    </source>
</evidence>
<dbReference type="GO" id="GO:0048598">
    <property type="term" value="P:embryonic morphogenesis"/>
    <property type="evidence" value="ECO:0007669"/>
    <property type="project" value="UniProtKB-ARBA"/>
</dbReference>
<reference evidence="11" key="1">
    <citation type="submission" date="2014-01" db="EMBL/GenBank/DDBJ databases">
        <title>The Genome Sequence of Anopheles farauti FAR1 (V2).</title>
        <authorList>
            <consortium name="The Broad Institute Genomics Platform"/>
            <person name="Neafsey D.E."/>
            <person name="Besansky N."/>
            <person name="Howell P."/>
            <person name="Walton C."/>
            <person name="Young S.K."/>
            <person name="Zeng Q."/>
            <person name="Gargeya S."/>
            <person name="Fitzgerald M."/>
            <person name="Haas B."/>
            <person name="Abouelleil A."/>
            <person name="Allen A.W."/>
            <person name="Alvarado L."/>
            <person name="Arachchi H.M."/>
            <person name="Berlin A.M."/>
            <person name="Chapman S.B."/>
            <person name="Gainer-Dewar J."/>
            <person name="Goldberg J."/>
            <person name="Griggs A."/>
            <person name="Gujja S."/>
            <person name="Hansen M."/>
            <person name="Howarth C."/>
            <person name="Imamovic A."/>
            <person name="Ireland A."/>
            <person name="Larimer J."/>
            <person name="McCowan C."/>
            <person name="Murphy C."/>
            <person name="Pearson M."/>
            <person name="Poon T.W."/>
            <person name="Priest M."/>
            <person name="Roberts A."/>
            <person name="Saif S."/>
            <person name="Shea T."/>
            <person name="Sisk P."/>
            <person name="Sykes S."/>
            <person name="Wortman J."/>
            <person name="Nusbaum C."/>
            <person name="Birren B."/>
        </authorList>
    </citation>
    <scope>NUCLEOTIDE SEQUENCE [LARGE SCALE GENOMIC DNA]</scope>
    <source>
        <strain evidence="11">FAR1</strain>
    </source>
</reference>
<feature type="domain" description="C2H2-type" evidence="9">
    <location>
        <begin position="481"/>
        <end position="508"/>
    </location>
</feature>
<dbReference type="SUPFAM" id="SSF57667">
    <property type="entry name" value="beta-beta-alpha zinc fingers"/>
    <property type="match status" value="7"/>
</dbReference>
<reference evidence="10" key="2">
    <citation type="submission" date="2020-05" db="UniProtKB">
        <authorList>
            <consortium name="EnsemblMetazoa"/>
        </authorList>
    </citation>
    <scope>IDENTIFICATION</scope>
    <source>
        <strain evidence="10">FAR1</strain>
    </source>
</reference>
<evidence type="ECO:0000313" key="11">
    <source>
        <dbReference type="Proteomes" id="UP000075886"/>
    </source>
</evidence>
<evidence type="ECO:0000259" key="9">
    <source>
        <dbReference type="PROSITE" id="PS50157"/>
    </source>
</evidence>
<dbReference type="PANTHER" id="PTHR24377">
    <property type="entry name" value="IP01015P-RELATED"/>
    <property type="match status" value="1"/>
</dbReference>
<feature type="region of interest" description="Disordered" evidence="7">
    <location>
        <begin position="71"/>
        <end position="144"/>
    </location>
</feature>
<dbReference type="GO" id="GO:0005634">
    <property type="term" value="C:nucleus"/>
    <property type="evidence" value="ECO:0007669"/>
    <property type="project" value="UniProtKB-SubCell"/>
</dbReference>
<feature type="domain" description="C2H2-type" evidence="9">
    <location>
        <begin position="655"/>
        <end position="682"/>
    </location>
</feature>
<keyword evidence="5" id="KW-0539">Nucleus</keyword>